<sequence length="51" mass="6118">MTFSATHYNIPQQYFEILLTSSPQRSFIFYVSRGKNLDFPSEKRRFLPKET</sequence>
<evidence type="ECO:0000313" key="1">
    <source>
        <dbReference type="EMBL" id="EDY96953.1"/>
    </source>
</evidence>
<gene>
    <name evidence="1" type="ORF">BACPLE_00630</name>
</gene>
<protein>
    <submittedName>
        <fullName evidence="1">Uncharacterized protein</fullName>
    </submittedName>
</protein>
<name>B5CVA1_PHOPM</name>
<proteinExistence type="predicted"/>
<comment type="caution">
    <text evidence="1">The sequence shown here is derived from an EMBL/GenBank/DDBJ whole genome shotgun (WGS) entry which is preliminary data.</text>
</comment>
<accession>B5CVA1</accession>
<dbReference type="AlphaFoldDB" id="B5CVA1"/>
<reference evidence="1 2" key="1">
    <citation type="submission" date="2008-08" db="EMBL/GenBank/DDBJ databases">
        <title>Draft genome sequence of Bacteroides plebeius (DSM 17135).</title>
        <authorList>
            <person name="Sudarsanam P."/>
            <person name="Ley R."/>
            <person name="Guruge J."/>
            <person name="Turnbaugh P.J."/>
            <person name="Mahowald M."/>
            <person name="Liep D."/>
            <person name="Gordon J."/>
        </authorList>
    </citation>
    <scope>NUCLEOTIDE SEQUENCE [LARGE SCALE GENOMIC DNA]</scope>
    <source>
        <strain evidence="2">DSM 17135 / JCM 12973 / M2</strain>
    </source>
</reference>
<reference evidence="1 2" key="2">
    <citation type="submission" date="2008-08" db="EMBL/GenBank/DDBJ databases">
        <authorList>
            <person name="Fulton L."/>
            <person name="Clifton S."/>
            <person name="Fulton B."/>
            <person name="Xu J."/>
            <person name="Minx P."/>
            <person name="Pepin K.H."/>
            <person name="Johnson M."/>
            <person name="Thiruvilangam P."/>
            <person name="Bhonagiri V."/>
            <person name="Nash W.E."/>
            <person name="Mardis E.R."/>
            <person name="Wilson R.K."/>
        </authorList>
    </citation>
    <scope>NUCLEOTIDE SEQUENCE [LARGE SCALE GENOMIC DNA]</scope>
    <source>
        <strain evidence="2">DSM 17135 / JCM 12973 / M2</strain>
    </source>
</reference>
<organism evidence="1 2">
    <name type="scientific">Phocaeicola plebeius (strain DSM 17135 / JCM 12973 / CCUG 54634 / M2)</name>
    <name type="common">Bacteroides plebeius</name>
    <dbReference type="NCBI Taxonomy" id="484018"/>
    <lineage>
        <taxon>Bacteria</taxon>
        <taxon>Pseudomonadati</taxon>
        <taxon>Bacteroidota</taxon>
        <taxon>Bacteroidia</taxon>
        <taxon>Bacteroidales</taxon>
        <taxon>Bacteroidaceae</taxon>
        <taxon>Phocaeicola</taxon>
    </lineage>
</organism>
<dbReference type="EMBL" id="ABQC02000010">
    <property type="protein sequence ID" value="EDY96953.1"/>
    <property type="molecule type" value="Genomic_DNA"/>
</dbReference>
<dbReference type="Proteomes" id="UP000003452">
    <property type="component" value="Unassembled WGS sequence"/>
</dbReference>
<dbReference type="HOGENOM" id="CLU_3095697_0_0_10"/>
<evidence type="ECO:0000313" key="2">
    <source>
        <dbReference type="Proteomes" id="UP000003452"/>
    </source>
</evidence>